<feature type="region of interest" description="Disordered" evidence="5">
    <location>
        <begin position="634"/>
        <end position="670"/>
    </location>
</feature>
<dbReference type="Gene3D" id="4.10.1000.10">
    <property type="entry name" value="Zinc finger, CCCH-type"/>
    <property type="match status" value="1"/>
</dbReference>
<sequence length="867" mass="98388">MNLKNSCQLLLDTVYSSARYQFVGGESSGNVSNFVMEYDVDAELDYDEENGYNEAIEMPVRPQSKASIDKSVKLDRSGRKGTERDMQEHNDTGVENDHVENGSSNFEVSKQDDVDHELSEDGEIDDLEEGELKSDEDNTCSIFSNEISSRREEDYGSKKQVEYLQRGDSTPVGICKFFLRGACTWGEDCKYLHIKKPRCNGSAAVESNSSESNSLHHSDTDKIHNKVRGINKPFNDSHTIYPSSSTSNENESHNNETAWERGLRQARELMIRATRKREEEPDFDRKRLVLTPNEDMDRPRTTDEESDDSHGYHKISLFKSRSQRVPHSPLSRDGIRRTNGFLMRTRIDSSFPRFRNYSNSVRSGQVNDNCHVEIDRQSVYEKNELDKPRKIPSLIDSMFGRGRSEHLKRCDYGRDGPARLPPKDLGPQVLYPNGRPTPRRYGTLRREMSPSSRYHVQRREFSAHGSRSPLSSRDSRSSSVGQSVSPHTKRRTSSFSPDSRHVVRKRNNITSVGGLLSGNQIRDPWERAHKKGRSKDRELKSITLGAELQKARRTSDDKKRSRRQDIFSSTSSISRSPSVISSATSRSRSPSRTSSVSYHKRTAHLSLASSVASKNLIDDDGSLRTTDLSSFRIPKKKRFSPSSSHHRSSTASTKGYRNLNERSVGRNSRPVPSVIQKRLFVSPLHRFGTTHRGMKDVEFMDGVNQSSKRNILSKEKENISSEQSSSESSGSSSDYTKPAAYRRKKKISGALPINKPLLSPTVEDISSDEEDDVLLLFSHITMKKDSLNSHSKLNYESDLKHPKQTLSVDTLQVSRKAIKGKDTASRITDEEYVENAIEKEERRAELLRQLKFVEEAIARKRNGLLHN</sequence>
<feature type="compositionally biased region" description="Low complexity" evidence="5">
    <location>
        <begin position="720"/>
        <end position="733"/>
    </location>
</feature>
<evidence type="ECO:0000256" key="2">
    <source>
        <dbReference type="ARBA" id="ARBA00022771"/>
    </source>
</evidence>
<feature type="compositionally biased region" description="Basic and acidic residues" evidence="5">
    <location>
        <begin position="250"/>
        <end position="261"/>
    </location>
</feature>
<feature type="compositionally biased region" description="Basic and acidic residues" evidence="5">
    <location>
        <begin position="549"/>
        <end position="565"/>
    </location>
</feature>
<evidence type="ECO:0000259" key="6">
    <source>
        <dbReference type="PROSITE" id="PS50103"/>
    </source>
</evidence>
<feature type="compositionally biased region" description="Basic and acidic residues" evidence="5">
    <location>
        <begin position="295"/>
        <end position="311"/>
    </location>
</feature>
<dbReference type="STRING" id="103827.A0A0N5CUA8"/>
<keyword evidence="8" id="KW-1185">Reference proteome</keyword>
<evidence type="ECO:0000313" key="9">
    <source>
        <dbReference type="WBParaSite" id="TCLT_0000383701-mRNA-1"/>
    </source>
</evidence>
<evidence type="ECO:0000313" key="8">
    <source>
        <dbReference type="Proteomes" id="UP000276776"/>
    </source>
</evidence>
<feature type="compositionally biased region" description="Low complexity" evidence="5">
    <location>
        <begin position="465"/>
        <end position="486"/>
    </location>
</feature>
<keyword evidence="3 4" id="KW-0862">Zinc</keyword>
<dbReference type="GO" id="GO:0071011">
    <property type="term" value="C:precatalytic spliceosome"/>
    <property type="evidence" value="ECO:0007669"/>
    <property type="project" value="TreeGrafter"/>
</dbReference>
<feature type="compositionally biased region" description="Basic and acidic residues" evidence="5">
    <location>
        <begin position="407"/>
        <end position="417"/>
    </location>
</feature>
<feature type="compositionally biased region" description="Basic residues" evidence="5">
    <location>
        <begin position="634"/>
        <end position="648"/>
    </location>
</feature>
<dbReference type="InterPro" id="IPR052647">
    <property type="entry name" value="Zinc_finger_CCCH-type"/>
</dbReference>
<dbReference type="SMART" id="SM00356">
    <property type="entry name" value="ZnF_C3H1"/>
    <property type="match status" value="1"/>
</dbReference>
<reference evidence="7 8" key="2">
    <citation type="submission" date="2018-11" db="EMBL/GenBank/DDBJ databases">
        <authorList>
            <consortium name="Pathogen Informatics"/>
        </authorList>
    </citation>
    <scope>NUCLEOTIDE SEQUENCE [LARGE SCALE GENOMIC DNA]</scope>
</reference>
<evidence type="ECO:0000256" key="4">
    <source>
        <dbReference type="PROSITE-ProRule" id="PRU00723"/>
    </source>
</evidence>
<dbReference type="InterPro" id="IPR000571">
    <property type="entry name" value="Znf_CCCH"/>
</dbReference>
<dbReference type="OrthoDB" id="10072532at2759"/>
<dbReference type="GO" id="GO:0003723">
    <property type="term" value="F:RNA binding"/>
    <property type="evidence" value="ECO:0007669"/>
    <property type="project" value="TreeGrafter"/>
</dbReference>
<reference evidence="9" key="1">
    <citation type="submission" date="2017-02" db="UniProtKB">
        <authorList>
            <consortium name="WormBaseParasite"/>
        </authorList>
    </citation>
    <scope>IDENTIFICATION</scope>
</reference>
<protein>
    <submittedName>
        <fullName evidence="9">C3H1-type domain-containing protein</fullName>
    </submittedName>
</protein>
<feature type="compositionally biased region" description="Low complexity" evidence="5">
    <location>
        <begin position="202"/>
        <end position="213"/>
    </location>
</feature>
<feature type="compositionally biased region" description="Basic and acidic residues" evidence="5">
    <location>
        <begin position="67"/>
        <end position="100"/>
    </location>
</feature>
<feature type="zinc finger region" description="C3H1-type" evidence="4">
    <location>
        <begin position="169"/>
        <end position="196"/>
    </location>
</feature>
<feature type="compositionally biased region" description="Low complexity" evidence="5">
    <location>
        <begin position="568"/>
        <end position="597"/>
    </location>
</feature>
<dbReference type="SUPFAM" id="SSF90229">
    <property type="entry name" value="CCCH zinc finger"/>
    <property type="match status" value="1"/>
</dbReference>
<dbReference type="AlphaFoldDB" id="A0A0N5CUA8"/>
<feature type="region of interest" description="Disordered" evidence="5">
    <location>
        <begin position="60"/>
        <end position="136"/>
    </location>
</feature>
<dbReference type="WBParaSite" id="TCLT_0000383701-mRNA-1">
    <property type="protein sequence ID" value="TCLT_0000383701-mRNA-1"/>
    <property type="gene ID" value="TCLT_0000383701"/>
</dbReference>
<evidence type="ECO:0000256" key="1">
    <source>
        <dbReference type="ARBA" id="ARBA00022723"/>
    </source>
</evidence>
<keyword evidence="2 4" id="KW-0863">Zinc-finger</keyword>
<accession>A0A0N5CUA8</accession>
<name>A0A0N5CUA8_THECL</name>
<feature type="compositionally biased region" description="Basic and acidic residues" evidence="5">
    <location>
        <begin position="273"/>
        <end position="287"/>
    </location>
</feature>
<evidence type="ECO:0000313" key="7">
    <source>
        <dbReference type="EMBL" id="VDN00838.1"/>
    </source>
</evidence>
<dbReference type="PROSITE" id="PS50103">
    <property type="entry name" value="ZF_C3H1"/>
    <property type="match status" value="1"/>
</dbReference>
<dbReference type="GO" id="GO:0008270">
    <property type="term" value="F:zinc ion binding"/>
    <property type="evidence" value="ECO:0007669"/>
    <property type="project" value="UniProtKB-KW"/>
</dbReference>
<feature type="region of interest" description="Disordered" evidence="5">
    <location>
        <begin position="202"/>
        <end position="261"/>
    </location>
</feature>
<feature type="region of interest" description="Disordered" evidence="5">
    <location>
        <begin position="714"/>
        <end position="741"/>
    </location>
</feature>
<evidence type="ECO:0000256" key="3">
    <source>
        <dbReference type="ARBA" id="ARBA00022833"/>
    </source>
</evidence>
<gene>
    <name evidence="7" type="ORF">TCLT_LOCUS3826</name>
</gene>
<feature type="domain" description="C3H1-type" evidence="6">
    <location>
        <begin position="169"/>
        <end position="196"/>
    </location>
</feature>
<dbReference type="InterPro" id="IPR036855">
    <property type="entry name" value="Znf_CCCH_sf"/>
</dbReference>
<dbReference type="Pfam" id="PF00642">
    <property type="entry name" value="zf-CCCH"/>
    <property type="match status" value="1"/>
</dbReference>
<dbReference type="PANTHER" id="PTHR46582:SF1">
    <property type="entry name" value="ZINC FINGER CCCH DOMAIN-CONTAINING PROTEIN 18"/>
    <property type="match status" value="1"/>
</dbReference>
<feature type="compositionally biased region" description="Acidic residues" evidence="5">
    <location>
        <begin position="120"/>
        <end position="129"/>
    </location>
</feature>
<proteinExistence type="predicted"/>
<keyword evidence="1 4" id="KW-0479">Metal-binding</keyword>
<dbReference type="OMA" id="GECPELK"/>
<dbReference type="PANTHER" id="PTHR46582">
    <property type="entry name" value="ZINC FINGER CCCH DOMAIN-CONTAINING PROTEIN 18"/>
    <property type="match status" value="1"/>
</dbReference>
<evidence type="ECO:0000256" key="5">
    <source>
        <dbReference type="SAM" id="MobiDB-lite"/>
    </source>
</evidence>
<feature type="compositionally biased region" description="Basic and acidic residues" evidence="5">
    <location>
        <begin position="214"/>
        <end position="224"/>
    </location>
</feature>
<organism evidence="9">
    <name type="scientific">Thelazia callipaeda</name>
    <name type="common">Oriental eyeworm</name>
    <name type="synonym">Parasitic nematode</name>
    <dbReference type="NCBI Taxonomy" id="103827"/>
    <lineage>
        <taxon>Eukaryota</taxon>
        <taxon>Metazoa</taxon>
        <taxon>Ecdysozoa</taxon>
        <taxon>Nematoda</taxon>
        <taxon>Chromadorea</taxon>
        <taxon>Rhabditida</taxon>
        <taxon>Spirurina</taxon>
        <taxon>Spiruromorpha</taxon>
        <taxon>Thelazioidea</taxon>
        <taxon>Thelaziidae</taxon>
        <taxon>Thelazia</taxon>
    </lineage>
</organism>
<feature type="compositionally biased region" description="Basic and acidic residues" evidence="5">
    <location>
        <begin position="109"/>
        <end position="119"/>
    </location>
</feature>
<feature type="region of interest" description="Disordered" evidence="5">
    <location>
        <begin position="273"/>
        <end position="311"/>
    </location>
</feature>
<dbReference type="Proteomes" id="UP000276776">
    <property type="component" value="Unassembled WGS sequence"/>
</dbReference>
<dbReference type="EMBL" id="UYYF01004267">
    <property type="protein sequence ID" value="VDN00838.1"/>
    <property type="molecule type" value="Genomic_DNA"/>
</dbReference>
<feature type="region of interest" description="Disordered" evidence="5">
    <location>
        <begin position="407"/>
        <end position="599"/>
    </location>
</feature>